<proteinExistence type="predicted"/>
<feature type="region of interest" description="Disordered" evidence="1">
    <location>
        <begin position="621"/>
        <end position="663"/>
    </location>
</feature>
<feature type="transmembrane region" description="Helical" evidence="2">
    <location>
        <begin position="450"/>
        <end position="470"/>
    </location>
</feature>
<organism evidence="4 5">
    <name type="scientific">Recurvomyces mirabilis</name>
    <dbReference type="NCBI Taxonomy" id="574656"/>
    <lineage>
        <taxon>Eukaryota</taxon>
        <taxon>Fungi</taxon>
        <taxon>Dikarya</taxon>
        <taxon>Ascomycota</taxon>
        <taxon>Pezizomycotina</taxon>
        <taxon>Dothideomycetes</taxon>
        <taxon>Dothideomycetidae</taxon>
        <taxon>Mycosphaerellales</taxon>
        <taxon>Teratosphaeriaceae</taxon>
        <taxon>Recurvomyces</taxon>
    </lineage>
</organism>
<dbReference type="SMART" id="SM00563">
    <property type="entry name" value="PlsC"/>
    <property type="match status" value="1"/>
</dbReference>
<feature type="compositionally biased region" description="Basic and acidic residues" evidence="1">
    <location>
        <begin position="621"/>
        <end position="643"/>
    </location>
</feature>
<keyword evidence="5" id="KW-1185">Reference proteome</keyword>
<dbReference type="AlphaFoldDB" id="A0AAE0WQP2"/>
<feature type="region of interest" description="Disordered" evidence="1">
    <location>
        <begin position="684"/>
        <end position="802"/>
    </location>
</feature>
<keyword evidence="2" id="KW-1133">Transmembrane helix</keyword>
<keyword evidence="2" id="KW-0472">Membrane</keyword>
<keyword evidence="2" id="KW-0812">Transmembrane</keyword>
<dbReference type="InterPro" id="IPR002123">
    <property type="entry name" value="Plipid/glycerol_acylTrfase"/>
</dbReference>
<feature type="region of interest" description="Disordered" evidence="1">
    <location>
        <begin position="199"/>
        <end position="227"/>
    </location>
</feature>
<feature type="compositionally biased region" description="Basic and acidic residues" evidence="1">
    <location>
        <begin position="215"/>
        <end position="224"/>
    </location>
</feature>
<feature type="transmembrane region" description="Helical" evidence="2">
    <location>
        <begin position="535"/>
        <end position="557"/>
    </location>
</feature>
<sequence length="802" mass="88395">MADTTNHSTDDGRKRTRTKRAGKRAGNAVVYDVFLWVFNIVVDLFFREIHPRSTWRIPKTGPIIFVAAPHANQFIDPLILMRTVRQDAKRRISILTAEKSMRRAFIGRAASLVGAVPVGRALDSKKPAPGKIYLADADNDPTLIRGGGVDFTDSKIFEKGGTLVLPSVNNAAASAEIQEILGPTELRVKKPFKGDVATKQLTGQDIGEGNGHLPKGSESEKSGEEFEGTSYEVAPHIDQGKVYEAVFTAIHNGDCIGIFPEGGSHDRTELLPLKAGLAIMALGALAKEPDCGVTIVPVGMNYFHAHKFRSRAVVEFGSPITINPELVEQYSSGDRRGATSKVLEMVYDRLTAVTTLAPDYDTLMMIQAVRRLYNPKGKRLPLPSVVELNRRLIKGYTTYKDDPRIVSLRKQVLDYNRTLFRIGVRDHQLSYAKLSWWKVIGTLIYRVSKLVVLSVVVLPGTILFAPVFIAGKTISTIKAKEALAASTVKVRARDVMATWKILVSLALAPTLDIFYAIVATIWTHTNRIGGRSPDWVPLWLMFTTVTISFPFICFGALRFGEIGMDIFKSLRPLMLSISPTSKNTLVKLRERRESLQNQINDIINELGPELFPDFDKRRIISEDEAEPVERPRTPTEGRHRSESGAEEMDVAHLTASPPASSSVRRIRTDLPHNDSFHNLNSIGIFASRPGSPNHTRSRTNSSDAIQFGKKGFGFSPIDSSKKSGGVAGRTAAEQDVGKADMDSVSRTLHQQMRERGRRRTGTGSGSSEWEVQDAETPGESEGGTEILTPGSETSGEIWKKDI</sequence>
<dbReference type="CDD" id="cd07992">
    <property type="entry name" value="LPLAT_AAK14816-like"/>
    <property type="match status" value="1"/>
</dbReference>
<evidence type="ECO:0000256" key="1">
    <source>
        <dbReference type="SAM" id="MobiDB-lite"/>
    </source>
</evidence>
<dbReference type="Pfam" id="PF01553">
    <property type="entry name" value="Acyltransferase"/>
    <property type="match status" value="1"/>
</dbReference>
<feature type="transmembrane region" description="Helical" evidence="2">
    <location>
        <begin position="25"/>
        <end position="46"/>
    </location>
</feature>
<feature type="transmembrane region" description="Helical" evidence="2">
    <location>
        <begin position="501"/>
        <end position="523"/>
    </location>
</feature>
<dbReference type="GeneID" id="89964526"/>
<evidence type="ECO:0000313" key="5">
    <source>
        <dbReference type="Proteomes" id="UP001274830"/>
    </source>
</evidence>
<reference evidence="4" key="1">
    <citation type="submission" date="2023-07" db="EMBL/GenBank/DDBJ databases">
        <title>Black Yeasts Isolated from many extreme environments.</title>
        <authorList>
            <person name="Coleine C."/>
            <person name="Stajich J.E."/>
            <person name="Selbmann L."/>
        </authorList>
    </citation>
    <scope>NUCLEOTIDE SEQUENCE</scope>
    <source>
        <strain evidence="4">CCFEE 5485</strain>
    </source>
</reference>
<dbReference type="EMBL" id="JAUTXT010000012">
    <property type="protein sequence ID" value="KAK3676044.1"/>
    <property type="molecule type" value="Genomic_DNA"/>
</dbReference>
<dbReference type="SUPFAM" id="SSF69593">
    <property type="entry name" value="Glycerol-3-phosphate (1)-acyltransferase"/>
    <property type="match status" value="1"/>
</dbReference>
<feature type="domain" description="Phospholipid/glycerol acyltransferase" evidence="3">
    <location>
        <begin position="64"/>
        <end position="303"/>
    </location>
</feature>
<dbReference type="GO" id="GO:0016287">
    <property type="term" value="F:glycerone-phosphate O-acyltransferase activity"/>
    <property type="evidence" value="ECO:0007669"/>
    <property type="project" value="TreeGrafter"/>
</dbReference>
<feature type="region of interest" description="Disordered" evidence="1">
    <location>
        <begin position="1"/>
        <end position="21"/>
    </location>
</feature>
<dbReference type="RefSeq" id="XP_064692301.1">
    <property type="nucleotide sequence ID" value="XM_064839980.1"/>
</dbReference>
<dbReference type="PANTHER" id="PTHR31605:SF0">
    <property type="entry name" value="GLYCEROL-3-PHOSPHATE O-ACYLTRANSFERASE 1"/>
    <property type="match status" value="1"/>
</dbReference>
<accession>A0AAE0WQP2</accession>
<dbReference type="Proteomes" id="UP001274830">
    <property type="component" value="Unassembled WGS sequence"/>
</dbReference>
<keyword evidence="4" id="KW-0012">Acyltransferase</keyword>
<keyword evidence="4" id="KW-0808">Transferase</keyword>
<dbReference type="GO" id="GO:0004366">
    <property type="term" value="F:glycerol-3-phosphate O-acyltransferase activity"/>
    <property type="evidence" value="ECO:0007669"/>
    <property type="project" value="TreeGrafter"/>
</dbReference>
<dbReference type="InterPro" id="IPR052744">
    <property type="entry name" value="GPAT/DAPAT"/>
</dbReference>
<feature type="compositionally biased region" description="Polar residues" evidence="1">
    <location>
        <begin position="690"/>
        <end position="704"/>
    </location>
</feature>
<dbReference type="GO" id="GO:0008654">
    <property type="term" value="P:phospholipid biosynthetic process"/>
    <property type="evidence" value="ECO:0007669"/>
    <property type="project" value="TreeGrafter"/>
</dbReference>
<evidence type="ECO:0000259" key="3">
    <source>
        <dbReference type="SMART" id="SM00563"/>
    </source>
</evidence>
<evidence type="ECO:0000256" key="2">
    <source>
        <dbReference type="SAM" id="Phobius"/>
    </source>
</evidence>
<protein>
    <submittedName>
        <fullName evidence="4">Glycerol-3-phosphate/dihydroxyacetone phosphate acyltransferase</fullName>
    </submittedName>
</protein>
<evidence type="ECO:0000313" key="4">
    <source>
        <dbReference type="EMBL" id="KAK3676044.1"/>
    </source>
</evidence>
<comment type="caution">
    <text evidence="4">The sequence shown here is derived from an EMBL/GenBank/DDBJ whole genome shotgun (WGS) entry which is preliminary data.</text>
</comment>
<gene>
    <name evidence="4" type="primary">SCT1</name>
    <name evidence="4" type="ORF">LTR78_004236</name>
</gene>
<dbReference type="PANTHER" id="PTHR31605">
    <property type="entry name" value="GLYCEROL-3-PHOSPHATE O-ACYLTRANSFERASE 1"/>
    <property type="match status" value="1"/>
</dbReference>
<name>A0AAE0WQP2_9PEZI</name>